<evidence type="ECO:0008006" key="5">
    <source>
        <dbReference type="Google" id="ProtNLM"/>
    </source>
</evidence>
<dbReference type="Proteomes" id="UP001152747">
    <property type="component" value="Unassembled WGS sequence"/>
</dbReference>
<keyword evidence="4" id="KW-1185">Reference proteome</keyword>
<organism evidence="3 4">
    <name type="scientific">Caenorhabditis angaria</name>
    <dbReference type="NCBI Taxonomy" id="860376"/>
    <lineage>
        <taxon>Eukaryota</taxon>
        <taxon>Metazoa</taxon>
        <taxon>Ecdysozoa</taxon>
        <taxon>Nematoda</taxon>
        <taxon>Chromadorea</taxon>
        <taxon>Rhabditida</taxon>
        <taxon>Rhabditina</taxon>
        <taxon>Rhabditomorpha</taxon>
        <taxon>Rhabditoidea</taxon>
        <taxon>Rhabditidae</taxon>
        <taxon>Peloderinae</taxon>
        <taxon>Caenorhabditis</taxon>
    </lineage>
</organism>
<evidence type="ECO:0000256" key="2">
    <source>
        <dbReference type="SAM" id="SignalP"/>
    </source>
</evidence>
<dbReference type="AlphaFoldDB" id="A0A9P1IQ83"/>
<feature type="chain" id="PRO_5040158248" description="C-type lectin domain-containing protein" evidence="2">
    <location>
        <begin position="20"/>
        <end position="226"/>
    </location>
</feature>
<feature type="region of interest" description="Disordered" evidence="1">
    <location>
        <begin position="40"/>
        <end position="65"/>
    </location>
</feature>
<gene>
    <name evidence="3" type="ORF">CAMP_LOCUS10024</name>
</gene>
<accession>A0A9P1IQ83</accession>
<dbReference type="PANTHER" id="PTHR23124">
    <property type="entry name" value="C-TYPE LECTIN DOMAIN-CONTAINING PROTEIN-RELATED-RELATED"/>
    <property type="match status" value="1"/>
</dbReference>
<dbReference type="EMBL" id="CANHGI010000004">
    <property type="protein sequence ID" value="CAI5447387.1"/>
    <property type="molecule type" value="Genomic_DNA"/>
</dbReference>
<sequence length="226" mass="23697">MLGLIFLISIGFSITFVHSCIPTQQIEQGIVVSSISITSSSTSEPVTSTSTSPSTSTTTSTSTTITTPPPCLDGWTLLDRDTYSWCIVILITSPITPATSDAACKTLSPTALTSGVLNLAEYATIKTLAITANSGNDATIIIGAQRVAGCVGVVGVTATCTQLNSFYWTDGHTTGTGGFMNWRDLRPNNIDGLQDYLMYHTSLDAIDDVRPTWAVGNGAVCGMLAV</sequence>
<dbReference type="InterPro" id="IPR016186">
    <property type="entry name" value="C-type_lectin-like/link_sf"/>
</dbReference>
<dbReference type="Gene3D" id="3.10.100.10">
    <property type="entry name" value="Mannose-Binding Protein A, subunit A"/>
    <property type="match status" value="1"/>
</dbReference>
<protein>
    <recommendedName>
        <fullName evidence="5">C-type lectin domain-containing protein</fullName>
    </recommendedName>
</protein>
<dbReference type="SUPFAM" id="SSF56436">
    <property type="entry name" value="C-type lectin-like"/>
    <property type="match status" value="1"/>
</dbReference>
<dbReference type="PANTHER" id="PTHR23124:SF148">
    <property type="entry name" value="C-TYPE LECTIN DOMAIN-CONTAINING PROTEIN-RELATED"/>
    <property type="match status" value="1"/>
</dbReference>
<proteinExistence type="predicted"/>
<keyword evidence="2" id="KW-0732">Signal</keyword>
<dbReference type="InterPro" id="IPR016187">
    <property type="entry name" value="CTDL_fold"/>
</dbReference>
<evidence type="ECO:0000313" key="3">
    <source>
        <dbReference type="EMBL" id="CAI5447387.1"/>
    </source>
</evidence>
<reference evidence="3" key="1">
    <citation type="submission" date="2022-11" db="EMBL/GenBank/DDBJ databases">
        <authorList>
            <person name="Kikuchi T."/>
        </authorList>
    </citation>
    <scope>NUCLEOTIDE SEQUENCE</scope>
    <source>
        <strain evidence="3">PS1010</strain>
    </source>
</reference>
<name>A0A9P1IQ83_9PELO</name>
<evidence type="ECO:0000313" key="4">
    <source>
        <dbReference type="Proteomes" id="UP001152747"/>
    </source>
</evidence>
<feature type="signal peptide" evidence="2">
    <location>
        <begin position="1"/>
        <end position="19"/>
    </location>
</feature>
<evidence type="ECO:0000256" key="1">
    <source>
        <dbReference type="SAM" id="MobiDB-lite"/>
    </source>
</evidence>
<comment type="caution">
    <text evidence="3">The sequence shown here is derived from an EMBL/GenBank/DDBJ whole genome shotgun (WGS) entry which is preliminary data.</text>
</comment>